<feature type="compositionally biased region" description="Basic and acidic residues" evidence="1">
    <location>
        <begin position="112"/>
        <end position="131"/>
    </location>
</feature>
<proteinExistence type="predicted"/>
<feature type="compositionally biased region" description="Basic residues" evidence="1">
    <location>
        <begin position="197"/>
        <end position="206"/>
    </location>
</feature>
<feature type="region of interest" description="Disordered" evidence="1">
    <location>
        <begin position="112"/>
        <end position="208"/>
    </location>
</feature>
<dbReference type="EMBL" id="OU015568">
    <property type="protein sequence ID" value="CAG5081892.1"/>
    <property type="molecule type" value="Genomic_DNA"/>
</dbReference>
<evidence type="ECO:0000256" key="1">
    <source>
        <dbReference type="SAM" id="MobiDB-lite"/>
    </source>
</evidence>
<evidence type="ECO:0000313" key="3">
    <source>
        <dbReference type="Proteomes" id="UP001158576"/>
    </source>
</evidence>
<reference evidence="2 3" key="1">
    <citation type="submission" date="2021-04" db="EMBL/GenBank/DDBJ databases">
        <authorList>
            <person name="Bliznina A."/>
        </authorList>
    </citation>
    <scope>NUCLEOTIDE SEQUENCE [LARGE SCALE GENOMIC DNA]</scope>
</reference>
<dbReference type="Proteomes" id="UP001158576">
    <property type="component" value="Chromosome PAR"/>
</dbReference>
<gene>
    <name evidence="2" type="ORF">OKIOD_LOCUS1544</name>
</gene>
<evidence type="ECO:0000313" key="2">
    <source>
        <dbReference type="EMBL" id="CAG5081892.1"/>
    </source>
</evidence>
<name>A0ABN7RRB1_OIKDI</name>
<protein>
    <submittedName>
        <fullName evidence="2">Oidioi.mRNA.OKI2018_I69.PAR.g9986.t1.cds</fullName>
    </submittedName>
</protein>
<sequence>MDLLKNERANSEKELSLELKNLELLIHECKKFMQPVETAIDAIRATLSEERKANLSNEELRIMINEKIKKDRMEVQTFIFDPNTTLSLISKYMDAEEDELKVSSSIEIDYLHGDEDQSHAEDDKSVVDSAEKQQNQSLPEVPKEDKQKRRRRQRGKKTKDGNQAVKKIEEGMENLSLHPKNTKENQNTSKSQITEKKPRKRRPRNRTRSDICSHNMILYKKNDSNYIDHFLARINSCGHQFGGSCLEMLCVDRQCGYCPKCKRPFTMEDIKPVH</sequence>
<organism evidence="2 3">
    <name type="scientific">Oikopleura dioica</name>
    <name type="common">Tunicate</name>
    <dbReference type="NCBI Taxonomy" id="34765"/>
    <lineage>
        <taxon>Eukaryota</taxon>
        <taxon>Metazoa</taxon>
        <taxon>Chordata</taxon>
        <taxon>Tunicata</taxon>
        <taxon>Appendicularia</taxon>
        <taxon>Copelata</taxon>
        <taxon>Oikopleuridae</taxon>
        <taxon>Oikopleura</taxon>
    </lineage>
</organism>
<feature type="compositionally biased region" description="Basic residues" evidence="1">
    <location>
        <begin position="148"/>
        <end position="157"/>
    </location>
</feature>
<keyword evidence="3" id="KW-1185">Reference proteome</keyword>
<accession>A0ABN7RRB1</accession>
<dbReference type="SUPFAM" id="SSF57850">
    <property type="entry name" value="RING/U-box"/>
    <property type="match status" value="1"/>
</dbReference>